<dbReference type="GO" id="GO:0062129">
    <property type="term" value="C:chitin-based extracellular matrix"/>
    <property type="evidence" value="ECO:0007669"/>
    <property type="project" value="TreeGrafter"/>
</dbReference>
<feature type="chain" id="PRO_5038745427" evidence="4">
    <location>
        <begin position="21"/>
        <end position="536"/>
    </location>
</feature>
<protein>
    <submittedName>
        <fullName evidence="6">Uncharacterized protein LOC113217595 isoform X2</fullName>
    </submittedName>
</protein>
<evidence type="ECO:0000313" key="5">
    <source>
        <dbReference type="Proteomes" id="UP000504606"/>
    </source>
</evidence>
<dbReference type="PROSITE" id="PS51155">
    <property type="entry name" value="CHIT_BIND_RR_2"/>
    <property type="match status" value="1"/>
</dbReference>
<dbReference type="RefSeq" id="XP_052126707.1">
    <property type="nucleotide sequence ID" value="XM_052270747.1"/>
</dbReference>
<dbReference type="Proteomes" id="UP000504606">
    <property type="component" value="Unplaced"/>
</dbReference>
<gene>
    <name evidence="6" type="primary">LOC113217595</name>
</gene>
<dbReference type="PROSITE" id="PS00233">
    <property type="entry name" value="CHIT_BIND_RR_1"/>
    <property type="match status" value="1"/>
</dbReference>
<feature type="region of interest" description="Disordered" evidence="3">
    <location>
        <begin position="329"/>
        <end position="358"/>
    </location>
</feature>
<dbReference type="Pfam" id="PF00379">
    <property type="entry name" value="Chitin_bind_4"/>
    <property type="match status" value="1"/>
</dbReference>
<dbReference type="InterPro" id="IPR031311">
    <property type="entry name" value="CHIT_BIND_RR_consensus"/>
</dbReference>
<accession>A0A9C6WSN2</accession>
<evidence type="ECO:0000256" key="1">
    <source>
        <dbReference type="ARBA" id="ARBA00022460"/>
    </source>
</evidence>
<keyword evidence="5" id="KW-1185">Reference proteome</keyword>
<organism evidence="5 6">
    <name type="scientific">Frankliniella occidentalis</name>
    <name type="common">Western flower thrips</name>
    <name type="synonym">Euthrips occidentalis</name>
    <dbReference type="NCBI Taxonomy" id="133901"/>
    <lineage>
        <taxon>Eukaryota</taxon>
        <taxon>Metazoa</taxon>
        <taxon>Ecdysozoa</taxon>
        <taxon>Arthropoda</taxon>
        <taxon>Hexapoda</taxon>
        <taxon>Insecta</taxon>
        <taxon>Pterygota</taxon>
        <taxon>Neoptera</taxon>
        <taxon>Paraneoptera</taxon>
        <taxon>Thysanoptera</taxon>
        <taxon>Terebrantia</taxon>
        <taxon>Thripoidea</taxon>
        <taxon>Thripidae</taxon>
        <taxon>Frankliniella</taxon>
    </lineage>
</organism>
<name>A0A9C6WSN2_FRAOC</name>
<feature type="signal peptide" evidence="4">
    <location>
        <begin position="1"/>
        <end position="20"/>
    </location>
</feature>
<keyword evidence="1 2" id="KW-0193">Cuticle</keyword>
<dbReference type="GO" id="GO:0008010">
    <property type="term" value="F:structural constituent of chitin-based larval cuticle"/>
    <property type="evidence" value="ECO:0007669"/>
    <property type="project" value="TreeGrafter"/>
</dbReference>
<dbReference type="PANTHER" id="PTHR10380">
    <property type="entry name" value="CUTICLE PROTEIN"/>
    <property type="match status" value="1"/>
</dbReference>
<dbReference type="InterPro" id="IPR000618">
    <property type="entry name" value="Insect_cuticle"/>
</dbReference>
<reference evidence="6" key="1">
    <citation type="submission" date="2025-08" db="UniProtKB">
        <authorList>
            <consortium name="RefSeq"/>
        </authorList>
    </citation>
    <scope>IDENTIFICATION</scope>
    <source>
        <tissue evidence="6">Whole organism</tissue>
    </source>
</reference>
<dbReference type="GeneID" id="113217595"/>
<evidence type="ECO:0000256" key="2">
    <source>
        <dbReference type="PROSITE-ProRule" id="PRU00497"/>
    </source>
</evidence>
<keyword evidence="4" id="KW-0732">Signal</keyword>
<dbReference type="PANTHER" id="PTHR10380:SF196">
    <property type="entry name" value="CUTICULAR PROTEIN 72EA"/>
    <property type="match status" value="1"/>
</dbReference>
<evidence type="ECO:0000256" key="4">
    <source>
        <dbReference type="SAM" id="SignalP"/>
    </source>
</evidence>
<dbReference type="AlphaFoldDB" id="A0A9C6WSN2"/>
<proteinExistence type="predicted"/>
<sequence length="536" mass="55622">MRTTMLLLLACALQALSVLASPYGGGVPSPAADYTYSYSSGVAAGHESRAGSLTHGGFSYVDANGQEPVRETPEVARARQEHLEAVARAKALVAGAAGFHPAVPAPVVDTPEVAAARARHLAVVHDAHSRSGYVGVSVTPAPLPSWSTPGVGVYSVSSTPAPVQDTVEVAAAKAKHLAAVEEAKARAAAAATSGGSSVSSYRQAYSAASSYSQQQQHQHQHQQAHSVYSSGIPVQDTAEVAAAKAQHLAAVAQAAARVSSSNSISSQYVAPATAAPAFVSSRFHYPNVPGELSRFPALAPAPIAAPAWPSVSVRYNTIAAVEDNSGRYEADDEGRYIPGRGADDEGQYDPRLDAEGQYDPRLDAEGQYVPSLNDEGQWTPSANEGQYIAGREDQNGEDNMPYSYSYSDGLSSKTETKTADGVTRGRFSYVDANGVLQGLEYEADNVNGFRASGTNLPQAPASSYQPGSYAAPMQAYRAPIAAYGVPSLQPRPIAAAYAGVPVPDVPADTPEVAAAKAAHFAAHREAGARLANAYAG</sequence>
<dbReference type="InterPro" id="IPR050468">
    <property type="entry name" value="Cuticle_Struct_Prot"/>
</dbReference>
<evidence type="ECO:0000256" key="3">
    <source>
        <dbReference type="SAM" id="MobiDB-lite"/>
    </source>
</evidence>
<feature type="compositionally biased region" description="Basic and acidic residues" evidence="3">
    <location>
        <begin position="348"/>
        <end position="358"/>
    </location>
</feature>
<feature type="region of interest" description="Disordered" evidence="3">
    <location>
        <begin position="209"/>
        <end position="228"/>
    </location>
</feature>
<evidence type="ECO:0000313" key="6">
    <source>
        <dbReference type="RefSeq" id="XP_052126707.1"/>
    </source>
</evidence>